<organism evidence="2 3">
    <name type="scientific">Massilia cellulosiltytica</name>
    <dbReference type="NCBI Taxonomy" id="2683234"/>
    <lineage>
        <taxon>Bacteria</taxon>
        <taxon>Pseudomonadati</taxon>
        <taxon>Pseudomonadota</taxon>
        <taxon>Betaproteobacteria</taxon>
        <taxon>Burkholderiales</taxon>
        <taxon>Oxalobacteraceae</taxon>
        <taxon>Telluria group</taxon>
        <taxon>Massilia</taxon>
    </lineage>
</organism>
<accession>A0A7X3K8A0</accession>
<feature type="chain" id="PRO_5030821241" evidence="1">
    <location>
        <begin position="26"/>
        <end position="603"/>
    </location>
</feature>
<keyword evidence="3" id="KW-1185">Reference proteome</keyword>
<comment type="caution">
    <text evidence="2">The sequence shown here is derived from an EMBL/GenBank/DDBJ whole genome shotgun (WGS) entry which is preliminary data.</text>
</comment>
<gene>
    <name evidence="2" type="ORF">GPY61_17425</name>
</gene>
<dbReference type="Pfam" id="PF05960">
    <property type="entry name" value="DUF885"/>
    <property type="match status" value="1"/>
</dbReference>
<protein>
    <submittedName>
        <fullName evidence="2">DUF885 family protein</fullName>
    </submittedName>
</protein>
<dbReference type="PANTHER" id="PTHR33361:SF16">
    <property type="entry name" value="DUF885 DOMAIN-CONTAINING PROTEIN"/>
    <property type="match status" value="1"/>
</dbReference>
<reference evidence="2 3" key="1">
    <citation type="submission" date="2019-12" db="EMBL/GenBank/DDBJ databases">
        <authorList>
            <person name="Li C."/>
            <person name="Zhao J."/>
        </authorList>
    </citation>
    <scope>NUCLEOTIDE SEQUENCE [LARGE SCALE GENOMIC DNA]</scope>
    <source>
        <strain evidence="2 3">NEAU-DD11</strain>
    </source>
</reference>
<evidence type="ECO:0000313" key="2">
    <source>
        <dbReference type="EMBL" id="MVW61713.1"/>
    </source>
</evidence>
<evidence type="ECO:0000256" key="1">
    <source>
        <dbReference type="SAM" id="SignalP"/>
    </source>
</evidence>
<name>A0A7X3K8A0_9BURK</name>
<feature type="signal peptide" evidence="1">
    <location>
        <begin position="1"/>
        <end position="25"/>
    </location>
</feature>
<dbReference type="PANTHER" id="PTHR33361">
    <property type="entry name" value="GLR0591 PROTEIN"/>
    <property type="match status" value="1"/>
</dbReference>
<evidence type="ECO:0000313" key="3">
    <source>
        <dbReference type="Proteomes" id="UP000443353"/>
    </source>
</evidence>
<dbReference type="Proteomes" id="UP000443353">
    <property type="component" value="Unassembled WGS sequence"/>
</dbReference>
<dbReference type="InterPro" id="IPR010281">
    <property type="entry name" value="DUF885"/>
</dbReference>
<proteinExistence type="predicted"/>
<dbReference type="RefSeq" id="WP_160409597.1">
    <property type="nucleotide sequence ID" value="NZ_WSES01000005.1"/>
</dbReference>
<dbReference type="EMBL" id="WSES01000005">
    <property type="protein sequence ID" value="MVW61713.1"/>
    <property type="molecule type" value="Genomic_DNA"/>
</dbReference>
<keyword evidence="1" id="KW-0732">Signal</keyword>
<sequence>MNRTMNAAILAALLSAGAPILSAHAATTQTSPAASSAERQVDRIAARFYDARARFDPMLYATANGDSRYDDQIGMAIDPKVRARYFAHNHRLLDDLQKIDKTHLSEKARLNYDILAFEIRAQLDLARFPEHLLPLNHFDNIPSNLANYASGTGSQPLATPAQYRAYLSRLEQLPAWIDQAIANMKEGVKKGVVQPKAITAKMLPQFRQLAATDPEASIFYTPIKNLPAGFSDADRKSLTAGYRQAAQRIDAALARLNTYLEKDYLPAGRTTAGYGALPDGAAWYQARIRNNTNLDLTPAEIHALGEKEVARIQQQMATLAPKLGYDGPLKAFPQWVAAQARFKPFKTDQEVLERYRAIYAAVEAKLPQYFSLLPKAKLDIQLEPELTRATASDHYTPVAADGSHPGVFWAVVNDPKEYSTVGMTSLLLHEGVPGHHLHAALLKELPLPDFRKFFTEHPSAAAYTEGWALYCETLGRDFGLYDDPAAYYGHLNDELLRAVRLVVDTGMHAQGWSREQAVKYMMDNLGYNEARASNQIERYMVWPGQALAYKVGALKILDLRARAQKELGPKFTFPKFHAVVLGDGTLPLPILQAQVEKWIQSEK</sequence>
<dbReference type="AlphaFoldDB" id="A0A7X3K8A0"/>